<dbReference type="InterPro" id="IPR039420">
    <property type="entry name" value="WalR-like"/>
</dbReference>
<protein>
    <submittedName>
        <fullName evidence="4">Helix-turn-helix transcriptional regulator</fullName>
    </submittedName>
</protein>
<sequence>MRSVTGPPTVREPTRSCRLLPLLIGAEQQRDPGQDGAELAVVLRAAGAAGLGTDALRAAEQAGVVRPEQDLLRLGPAPGRHSYDQAPLSERQAAHRLLASAYEDGTRPLPLLYHRAAAVLGPAGPLADALAETAARLAGRQRAGHAECSAALARSAELTADRAVRARRLVAAAEQARLAGSPTRAHALLARADRTPSPESARGPAELVRGLLWLRDGPVADAQEALLLAAELLAAAAPEDAATARLAAMEAAWELGDAPGYLAAVDGFAPLGGADGPTARRAAPETDPPEPLRPQRPASTAARARRQVRTPQPTRSLISYRTGMSAVLRGRPAEGRVPLRRLLTAGDGPGDEPEELLRAGAAALVVGDVAAAARLNARASAVARARGLHVLVARTLEHLAYAELRAGRHARARAHAEEGLRAAHRTGQRNIAAHQHAILALVGSVEGDTAGVAEHAHAAQEVAGRHGLAQAATLAQWALARAELSRGRVAEAAARLGPLVGTGPRRGHFAVRMLAVPCFVEAAVRSGRGGAAEAAVAEFADWVAQGIDPQAAGQLARCRALVDEAPGSEPLYARALAEHERSGGDFERGRTQLLFGGWLRRRRRPRDARGVLTDALVSFERCGARAWAEQTRAELRAAGQAAADPVPGPLTRLTPQQVRVARHVAEGATNREIALQLSVSPRTVDHHLRNIFAALGVRSRVELSRVMTFGDGAG</sequence>
<feature type="domain" description="HTH luxR-type" evidence="3">
    <location>
        <begin position="646"/>
        <end position="711"/>
    </location>
</feature>
<dbReference type="SMART" id="SM00421">
    <property type="entry name" value="HTH_LUXR"/>
    <property type="match status" value="1"/>
</dbReference>
<dbReference type="CDD" id="cd06170">
    <property type="entry name" value="LuxR_C_like"/>
    <property type="match status" value="1"/>
</dbReference>
<evidence type="ECO:0000256" key="1">
    <source>
        <dbReference type="ARBA" id="ARBA00023125"/>
    </source>
</evidence>
<comment type="caution">
    <text evidence="4">The sequence shown here is derived from an EMBL/GenBank/DDBJ whole genome shotgun (WGS) entry which is preliminary data.</text>
</comment>
<dbReference type="InterPro" id="IPR016032">
    <property type="entry name" value="Sig_transdc_resp-reg_C-effctor"/>
</dbReference>
<name>A0ABS3XPE8_9ACTN</name>
<evidence type="ECO:0000256" key="2">
    <source>
        <dbReference type="SAM" id="MobiDB-lite"/>
    </source>
</evidence>
<keyword evidence="5" id="KW-1185">Reference proteome</keyword>
<gene>
    <name evidence="4" type="ORF">JW613_02405</name>
</gene>
<dbReference type="PRINTS" id="PR00038">
    <property type="entry name" value="HTHLUXR"/>
</dbReference>
<evidence type="ECO:0000313" key="5">
    <source>
        <dbReference type="Proteomes" id="UP000721954"/>
    </source>
</evidence>
<dbReference type="InterPro" id="IPR000792">
    <property type="entry name" value="Tscrpt_reg_LuxR_C"/>
</dbReference>
<dbReference type="Gene3D" id="1.10.10.10">
    <property type="entry name" value="Winged helix-like DNA-binding domain superfamily/Winged helix DNA-binding domain"/>
    <property type="match status" value="1"/>
</dbReference>
<reference evidence="4 5" key="1">
    <citation type="submission" date="2021-02" db="EMBL/GenBank/DDBJ databases">
        <title>Streptomyces spirodelae sp. nov., isolated from duckweed.</title>
        <authorList>
            <person name="Saimee Y."/>
            <person name="Duangmal K."/>
        </authorList>
    </citation>
    <scope>NUCLEOTIDE SEQUENCE [LARGE SCALE GENOMIC DNA]</scope>
    <source>
        <strain evidence="4 5">DSM 42105</strain>
    </source>
</reference>
<keyword evidence="1" id="KW-0238">DNA-binding</keyword>
<dbReference type="PANTHER" id="PTHR43214:SF42">
    <property type="entry name" value="TRANSCRIPTIONAL REGULATORY PROTEIN DESR"/>
    <property type="match status" value="1"/>
</dbReference>
<evidence type="ECO:0000259" key="3">
    <source>
        <dbReference type="PROSITE" id="PS50043"/>
    </source>
</evidence>
<dbReference type="Proteomes" id="UP000721954">
    <property type="component" value="Unassembled WGS sequence"/>
</dbReference>
<dbReference type="PANTHER" id="PTHR43214">
    <property type="entry name" value="TWO-COMPONENT RESPONSE REGULATOR"/>
    <property type="match status" value="1"/>
</dbReference>
<accession>A0ABS3XPE8</accession>
<proteinExistence type="predicted"/>
<feature type="region of interest" description="Disordered" evidence="2">
    <location>
        <begin position="273"/>
        <end position="312"/>
    </location>
</feature>
<dbReference type="EMBL" id="JAFFZM010000001">
    <property type="protein sequence ID" value="MBO8197170.1"/>
    <property type="molecule type" value="Genomic_DNA"/>
</dbReference>
<evidence type="ECO:0000313" key="4">
    <source>
        <dbReference type="EMBL" id="MBO8197170.1"/>
    </source>
</evidence>
<dbReference type="SUPFAM" id="SSF46894">
    <property type="entry name" value="C-terminal effector domain of the bipartite response regulators"/>
    <property type="match status" value="1"/>
</dbReference>
<dbReference type="InterPro" id="IPR011990">
    <property type="entry name" value="TPR-like_helical_dom_sf"/>
</dbReference>
<dbReference type="Pfam" id="PF00196">
    <property type="entry name" value="GerE"/>
    <property type="match status" value="1"/>
</dbReference>
<dbReference type="InterPro" id="IPR036388">
    <property type="entry name" value="WH-like_DNA-bd_sf"/>
</dbReference>
<dbReference type="SUPFAM" id="SSF48452">
    <property type="entry name" value="TPR-like"/>
    <property type="match status" value="1"/>
</dbReference>
<dbReference type="PROSITE" id="PS50043">
    <property type="entry name" value="HTH_LUXR_2"/>
    <property type="match status" value="1"/>
</dbReference>
<organism evidence="4 5">
    <name type="scientific">Streptomyces smyrnaeus</name>
    <dbReference type="NCBI Taxonomy" id="1387713"/>
    <lineage>
        <taxon>Bacteria</taxon>
        <taxon>Bacillati</taxon>
        <taxon>Actinomycetota</taxon>
        <taxon>Actinomycetes</taxon>
        <taxon>Kitasatosporales</taxon>
        <taxon>Streptomycetaceae</taxon>
        <taxon>Streptomyces</taxon>
    </lineage>
</organism>